<protein>
    <submittedName>
        <fullName evidence="3">Transglutaminase-like superfamily protein</fullName>
    </submittedName>
</protein>
<reference evidence="3 4" key="1">
    <citation type="submission" date="2016-10" db="EMBL/GenBank/DDBJ databases">
        <authorList>
            <person name="de Groot N.N."/>
        </authorList>
    </citation>
    <scope>NUCLEOTIDE SEQUENCE [LARGE SCALE GENOMIC DNA]</scope>
    <source>
        <strain evidence="3 4">DSM 18979</strain>
    </source>
</reference>
<name>A0A1I0E144_9FIRM</name>
<dbReference type="Proteomes" id="UP000199568">
    <property type="component" value="Unassembled WGS sequence"/>
</dbReference>
<dbReference type="OrthoDB" id="1817605at2"/>
<dbReference type="EMBL" id="FOHU01000009">
    <property type="protein sequence ID" value="SET38789.1"/>
    <property type="molecule type" value="Genomic_DNA"/>
</dbReference>
<dbReference type="SUPFAM" id="SSF54001">
    <property type="entry name" value="Cysteine proteinases"/>
    <property type="match status" value="1"/>
</dbReference>
<accession>A0A1I0E144</accession>
<feature type="chain" id="PRO_5039311884" evidence="1">
    <location>
        <begin position="22"/>
        <end position="261"/>
    </location>
</feature>
<evidence type="ECO:0000313" key="4">
    <source>
        <dbReference type="Proteomes" id="UP000199568"/>
    </source>
</evidence>
<sequence>MGKRVLFILIIFILSTSNVFGQAVIDTNALEQGIIGVQYNNNSSNRTKLMVEKDGNKYTYNINGIQENFSLQMGNGNYKISLLENTEGNKYRVVYNETVVASMQNENNAFTGSVQMIKWDTSMKAIKKAQELVQGAKTDEEKLESIYQYVISNVTYDYEKISGLTSDYLPEIEKIYQENKGICYDYAALVAAMLRSVGVPTKLVMGYAPDVKEYHAWNEVYLESKGQWITIDTTVDAQYIKANQEANMKKNSNLYNKVKEY</sequence>
<dbReference type="Gene3D" id="3.10.620.30">
    <property type="match status" value="1"/>
</dbReference>
<dbReference type="PANTHER" id="PTHR33490">
    <property type="entry name" value="BLR5614 PROTEIN-RELATED"/>
    <property type="match status" value="1"/>
</dbReference>
<feature type="domain" description="Transglutaminase-like" evidence="2">
    <location>
        <begin position="175"/>
        <end position="235"/>
    </location>
</feature>
<proteinExistence type="predicted"/>
<dbReference type="STRING" id="426128.SAMN05660297_02266"/>
<dbReference type="Pfam" id="PF01841">
    <property type="entry name" value="Transglut_core"/>
    <property type="match status" value="1"/>
</dbReference>
<keyword evidence="1" id="KW-0732">Signal</keyword>
<evidence type="ECO:0000259" key="2">
    <source>
        <dbReference type="SMART" id="SM00460"/>
    </source>
</evidence>
<dbReference type="InterPro" id="IPR002931">
    <property type="entry name" value="Transglutaminase-like"/>
</dbReference>
<dbReference type="SMART" id="SM00460">
    <property type="entry name" value="TGc"/>
    <property type="match status" value="1"/>
</dbReference>
<organism evidence="3 4">
    <name type="scientific">Natronincola peptidivorans</name>
    <dbReference type="NCBI Taxonomy" id="426128"/>
    <lineage>
        <taxon>Bacteria</taxon>
        <taxon>Bacillati</taxon>
        <taxon>Bacillota</taxon>
        <taxon>Clostridia</taxon>
        <taxon>Peptostreptococcales</taxon>
        <taxon>Natronincolaceae</taxon>
        <taxon>Natronincola</taxon>
    </lineage>
</organism>
<gene>
    <name evidence="3" type="ORF">SAMN05660297_02266</name>
</gene>
<feature type="signal peptide" evidence="1">
    <location>
        <begin position="1"/>
        <end position="21"/>
    </location>
</feature>
<dbReference type="RefSeq" id="WP_090443874.1">
    <property type="nucleotide sequence ID" value="NZ_FOHU01000009.1"/>
</dbReference>
<dbReference type="AlphaFoldDB" id="A0A1I0E144"/>
<evidence type="ECO:0000256" key="1">
    <source>
        <dbReference type="SAM" id="SignalP"/>
    </source>
</evidence>
<dbReference type="InterPro" id="IPR038765">
    <property type="entry name" value="Papain-like_cys_pep_sf"/>
</dbReference>
<keyword evidence="4" id="KW-1185">Reference proteome</keyword>
<evidence type="ECO:0000313" key="3">
    <source>
        <dbReference type="EMBL" id="SET38789.1"/>
    </source>
</evidence>